<gene>
    <name evidence="2" type="ORF">HNY73_013067</name>
</gene>
<keyword evidence="3" id="KW-1185">Reference proteome</keyword>
<reference evidence="2" key="1">
    <citation type="journal article" date="2020" name="bioRxiv">
        <title>Chromosome-level reference genome of the European wasp spider Argiope bruennichi: a resource for studies on range expansion and evolutionary adaptation.</title>
        <authorList>
            <person name="Sheffer M.M."/>
            <person name="Hoppe A."/>
            <person name="Krehenwinkel H."/>
            <person name="Uhl G."/>
            <person name="Kuss A.W."/>
            <person name="Jensen L."/>
            <person name="Jensen C."/>
            <person name="Gillespie R.G."/>
            <person name="Hoff K.J."/>
            <person name="Prost S."/>
        </authorList>
    </citation>
    <scope>NUCLEOTIDE SEQUENCE</scope>
</reference>
<keyword evidence="1" id="KW-0812">Transmembrane</keyword>
<reference evidence="2" key="2">
    <citation type="submission" date="2020-06" db="EMBL/GenBank/DDBJ databases">
        <authorList>
            <person name="Sheffer M."/>
        </authorList>
    </citation>
    <scope>NUCLEOTIDE SEQUENCE</scope>
</reference>
<feature type="transmembrane region" description="Helical" evidence="1">
    <location>
        <begin position="82"/>
        <end position="103"/>
    </location>
</feature>
<accession>A0A8T0EYI9</accession>
<evidence type="ECO:0000313" key="3">
    <source>
        <dbReference type="Proteomes" id="UP000807504"/>
    </source>
</evidence>
<dbReference type="Proteomes" id="UP000807504">
    <property type="component" value="Unassembled WGS sequence"/>
</dbReference>
<protein>
    <submittedName>
        <fullName evidence="2">Uncharacterized protein</fullName>
    </submittedName>
</protein>
<comment type="caution">
    <text evidence="2">The sequence shown here is derived from an EMBL/GenBank/DDBJ whole genome shotgun (WGS) entry which is preliminary data.</text>
</comment>
<keyword evidence="1" id="KW-0472">Membrane</keyword>
<evidence type="ECO:0000256" key="1">
    <source>
        <dbReference type="SAM" id="Phobius"/>
    </source>
</evidence>
<keyword evidence="1" id="KW-1133">Transmembrane helix</keyword>
<dbReference type="AlphaFoldDB" id="A0A8T0EYI9"/>
<proteinExistence type="predicted"/>
<dbReference type="EMBL" id="JABXBU010001863">
    <property type="protein sequence ID" value="KAF8782831.1"/>
    <property type="molecule type" value="Genomic_DNA"/>
</dbReference>
<evidence type="ECO:0000313" key="2">
    <source>
        <dbReference type="EMBL" id="KAF8782831.1"/>
    </source>
</evidence>
<feature type="transmembrane region" description="Helical" evidence="1">
    <location>
        <begin position="12"/>
        <end position="33"/>
    </location>
</feature>
<name>A0A8T0EYI9_ARGBR</name>
<sequence>MSLCLVPCQSWWSGMGAVLGIVVPVSGCVFKFVQLGYSCGAASEGSSGLWLARFVGQVVFGPSRCGGVFCLGSPCAGRLSECLSWGGGVVTCFFGVLLGLWWACGLTCLGVCGTQGWSCGAVV</sequence>
<organism evidence="2 3">
    <name type="scientific">Argiope bruennichi</name>
    <name type="common">Wasp spider</name>
    <name type="synonym">Aranea bruennichi</name>
    <dbReference type="NCBI Taxonomy" id="94029"/>
    <lineage>
        <taxon>Eukaryota</taxon>
        <taxon>Metazoa</taxon>
        <taxon>Ecdysozoa</taxon>
        <taxon>Arthropoda</taxon>
        <taxon>Chelicerata</taxon>
        <taxon>Arachnida</taxon>
        <taxon>Araneae</taxon>
        <taxon>Araneomorphae</taxon>
        <taxon>Entelegynae</taxon>
        <taxon>Araneoidea</taxon>
        <taxon>Araneidae</taxon>
        <taxon>Argiope</taxon>
    </lineage>
</organism>